<accession>A0AAJ0BAW5</accession>
<dbReference type="PANTHER" id="PTHR37849:SF1">
    <property type="entry name" value="YALI0E11605P"/>
    <property type="match status" value="1"/>
</dbReference>
<gene>
    <name evidence="3" type="ORF">QBC47DRAFT_203067</name>
</gene>
<keyword evidence="1" id="KW-0175">Coiled coil</keyword>
<feature type="coiled-coil region" evidence="1">
    <location>
        <begin position="70"/>
        <end position="111"/>
    </location>
</feature>
<keyword evidence="2" id="KW-0812">Transmembrane</keyword>
<evidence type="ECO:0000313" key="4">
    <source>
        <dbReference type="Proteomes" id="UP001239445"/>
    </source>
</evidence>
<protein>
    <submittedName>
        <fullName evidence="3">Uncharacterized protein</fullName>
    </submittedName>
</protein>
<keyword evidence="2" id="KW-0472">Membrane</keyword>
<evidence type="ECO:0000313" key="3">
    <source>
        <dbReference type="EMBL" id="KAK1754876.1"/>
    </source>
</evidence>
<sequence length="113" mass="12283">MASRILASAARSVAPTLRSARPFHHSAPRLDAAVAAPLPARKPVGALRGGLFGFFLGTTLAGGSVYYYALQEYKASNELLTEDIYALQNAVDRLTKYVGAIEEKMETLERKKK</sequence>
<keyword evidence="2" id="KW-1133">Transmembrane helix</keyword>
<keyword evidence="4" id="KW-1185">Reference proteome</keyword>
<evidence type="ECO:0000256" key="2">
    <source>
        <dbReference type="SAM" id="Phobius"/>
    </source>
</evidence>
<feature type="transmembrane region" description="Helical" evidence="2">
    <location>
        <begin position="51"/>
        <end position="70"/>
    </location>
</feature>
<evidence type="ECO:0000256" key="1">
    <source>
        <dbReference type="SAM" id="Coils"/>
    </source>
</evidence>
<organism evidence="3 4">
    <name type="scientific">Echria macrotheca</name>
    <dbReference type="NCBI Taxonomy" id="438768"/>
    <lineage>
        <taxon>Eukaryota</taxon>
        <taxon>Fungi</taxon>
        <taxon>Dikarya</taxon>
        <taxon>Ascomycota</taxon>
        <taxon>Pezizomycotina</taxon>
        <taxon>Sordariomycetes</taxon>
        <taxon>Sordariomycetidae</taxon>
        <taxon>Sordariales</taxon>
        <taxon>Schizotheciaceae</taxon>
        <taxon>Echria</taxon>
    </lineage>
</organism>
<proteinExistence type="predicted"/>
<dbReference type="Proteomes" id="UP001239445">
    <property type="component" value="Unassembled WGS sequence"/>
</dbReference>
<dbReference type="AlphaFoldDB" id="A0AAJ0BAW5"/>
<comment type="caution">
    <text evidence="3">The sequence shown here is derived from an EMBL/GenBank/DDBJ whole genome shotgun (WGS) entry which is preliminary data.</text>
</comment>
<reference evidence="3" key="1">
    <citation type="submission" date="2023-06" db="EMBL/GenBank/DDBJ databases">
        <title>Genome-scale phylogeny and comparative genomics of the fungal order Sordariales.</title>
        <authorList>
            <consortium name="Lawrence Berkeley National Laboratory"/>
            <person name="Hensen N."/>
            <person name="Bonometti L."/>
            <person name="Westerberg I."/>
            <person name="Brannstrom I.O."/>
            <person name="Guillou S."/>
            <person name="Cros-Aarteil S."/>
            <person name="Calhoun S."/>
            <person name="Haridas S."/>
            <person name="Kuo A."/>
            <person name="Mondo S."/>
            <person name="Pangilinan J."/>
            <person name="Riley R."/>
            <person name="Labutti K."/>
            <person name="Andreopoulos B."/>
            <person name="Lipzen A."/>
            <person name="Chen C."/>
            <person name="Yanf M."/>
            <person name="Daum C."/>
            <person name="Ng V."/>
            <person name="Clum A."/>
            <person name="Steindorff A."/>
            <person name="Ohm R."/>
            <person name="Martin F."/>
            <person name="Silar P."/>
            <person name="Natvig D."/>
            <person name="Lalanne C."/>
            <person name="Gautier V."/>
            <person name="Ament-Velasquez S.L."/>
            <person name="Kruys A."/>
            <person name="Hutchinson M.I."/>
            <person name="Powell A.J."/>
            <person name="Barry K."/>
            <person name="Miller A.N."/>
            <person name="Grigoriev I.V."/>
            <person name="Debuchy R."/>
            <person name="Gladieux P."/>
            <person name="Thoren M.H."/>
            <person name="Johannesson H."/>
        </authorList>
    </citation>
    <scope>NUCLEOTIDE SEQUENCE</scope>
    <source>
        <strain evidence="3">PSN4</strain>
    </source>
</reference>
<dbReference type="EMBL" id="MU839834">
    <property type="protein sequence ID" value="KAK1754876.1"/>
    <property type="molecule type" value="Genomic_DNA"/>
</dbReference>
<dbReference type="PANTHER" id="PTHR37849">
    <property type="entry name" value="YALI0E11605P"/>
    <property type="match status" value="1"/>
</dbReference>
<name>A0AAJ0BAW5_9PEZI</name>